<name>A0A497YCJ7_9SPHI</name>
<organism evidence="1 2">
    <name type="scientific">Pedobacter alluvionis</name>
    <dbReference type="NCBI Taxonomy" id="475253"/>
    <lineage>
        <taxon>Bacteria</taxon>
        <taxon>Pseudomonadati</taxon>
        <taxon>Bacteroidota</taxon>
        <taxon>Sphingobacteriia</taxon>
        <taxon>Sphingobacteriales</taxon>
        <taxon>Sphingobacteriaceae</taxon>
        <taxon>Pedobacter</taxon>
    </lineage>
</organism>
<reference evidence="1 2" key="1">
    <citation type="submission" date="2018-10" db="EMBL/GenBank/DDBJ databases">
        <title>Genomic Encyclopedia of Archaeal and Bacterial Type Strains, Phase II (KMG-II): from individual species to whole genera.</title>
        <authorList>
            <person name="Goeker M."/>
        </authorList>
    </citation>
    <scope>NUCLEOTIDE SEQUENCE [LARGE SCALE GENOMIC DNA]</scope>
    <source>
        <strain evidence="1 2">DSM 19624</strain>
    </source>
</reference>
<proteinExistence type="predicted"/>
<comment type="caution">
    <text evidence="1">The sequence shown here is derived from an EMBL/GenBank/DDBJ whole genome shotgun (WGS) entry which is preliminary data.</text>
</comment>
<evidence type="ECO:0000313" key="2">
    <source>
        <dbReference type="Proteomes" id="UP000273898"/>
    </source>
</evidence>
<sequence>MFCGLDFYFCYGRSIRPEPNKLNFLQLSIFSIQEPVSSNKILDRGTFMAAAQFVTALNFADEFELLSLSAMNTQPGNVKKGGLVFVRNGKLKMHPEIYDHLALISISSICAGSIYFHGRDKIEEEIINLPYSDGLLNLKGAEEDYMAFKRLCSPVSRFFLLQAKKVQWSAILSTFRFFMMEGIWDVVNFVAQALHEADADVLACAQLLENMQKEKWYPGFYQSLQNFRASRYPLSKAGLASELPETF</sequence>
<dbReference type="EMBL" id="RCCK01000010">
    <property type="protein sequence ID" value="RLJ80408.1"/>
    <property type="molecule type" value="Genomic_DNA"/>
</dbReference>
<accession>A0A497YCJ7</accession>
<evidence type="ECO:0000313" key="1">
    <source>
        <dbReference type="EMBL" id="RLJ80408.1"/>
    </source>
</evidence>
<gene>
    <name evidence="1" type="ORF">BCL90_1173</name>
</gene>
<protein>
    <submittedName>
        <fullName evidence="1">Uncharacterized protein</fullName>
    </submittedName>
</protein>
<dbReference type="AlphaFoldDB" id="A0A497YCJ7"/>
<dbReference type="Proteomes" id="UP000273898">
    <property type="component" value="Unassembled WGS sequence"/>
</dbReference>